<dbReference type="EMBL" id="WTVH01000048">
    <property type="protein sequence ID" value="NMF95130.1"/>
    <property type="molecule type" value="Genomic_DNA"/>
</dbReference>
<evidence type="ECO:0000313" key="2">
    <source>
        <dbReference type="Proteomes" id="UP000601990"/>
    </source>
</evidence>
<proteinExistence type="predicted"/>
<evidence type="ECO:0000313" key="1">
    <source>
        <dbReference type="EMBL" id="NMF95130.1"/>
    </source>
</evidence>
<reference evidence="1" key="1">
    <citation type="submission" date="2019-12" db="EMBL/GenBank/DDBJ databases">
        <title>Comparative genomics gives insights into the taxonomy of the Azoarcus-Aromatoleum group and reveals separate origins of nif in the plant-associated Azoarcus and non-plant-associated Aromatoleum sub-groups.</title>
        <authorList>
            <person name="Lafos M."/>
            <person name="Maluk M."/>
            <person name="Batista M."/>
            <person name="Junghare M."/>
            <person name="Carmona M."/>
            <person name="Faoro H."/>
            <person name="Cruz L.M."/>
            <person name="Battistoni F."/>
            <person name="De Souza E."/>
            <person name="Pedrosa F."/>
            <person name="Chen W.-M."/>
            <person name="Poole P.S."/>
            <person name="Dixon R.A."/>
            <person name="James E.K."/>
        </authorList>
    </citation>
    <scope>NUCLEOTIDE SEQUENCE</scope>
    <source>
        <strain evidence="1">U120</strain>
    </source>
</reference>
<sequence length="124" mass="13957">MHPIVYIDTSSIRDGKLEELKVAMKGLAAFVEANVPQLMSYGFFLDETQTQMTVVAVHPNSESLEFHMDVGSGEFRKFAHLIDLSKIEVYGRVSEGVLERLHQKARMLGRGTVAVYEFYAGFAR</sequence>
<dbReference type="RefSeq" id="WP_169200330.1">
    <property type="nucleotide sequence ID" value="NZ_WTVH02000001.1"/>
</dbReference>
<organism evidence="1 2">
    <name type="scientific">Aromatoleum buckelii</name>
    <dbReference type="NCBI Taxonomy" id="200254"/>
    <lineage>
        <taxon>Bacteria</taxon>
        <taxon>Pseudomonadati</taxon>
        <taxon>Pseudomonadota</taxon>
        <taxon>Betaproteobacteria</taxon>
        <taxon>Rhodocyclales</taxon>
        <taxon>Rhodocyclaceae</taxon>
        <taxon>Aromatoleum</taxon>
    </lineage>
</organism>
<dbReference type="Proteomes" id="UP000601990">
    <property type="component" value="Unassembled WGS sequence"/>
</dbReference>
<accession>A0ABX1N781</accession>
<keyword evidence="2" id="KW-1185">Reference proteome</keyword>
<gene>
    <name evidence="1" type="ORF">GO608_17610</name>
</gene>
<name>A0ABX1N781_9RHOO</name>
<comment type="caution">
    <text evidence="1">The sequence shown here is derived from an EMBL/GenBank/DDBJ whole genome shotgun (WGS) entry which is preliminary data.</text>
</comment>
<evidence type="ECO:0008006" key="3">
    <source>
        <dbReference type="Google" id="ProtNLM"/>
    </source>
</evidence>
<protein>
    <recommendedName>
        <fullName evidence="3">ABM domain-containing protein</fullName>
    </recommendedName>
</protein>